<dbReference type="EMBL" id="ML210166">
    <property type="protein sequence ID" value="TFK27271.1"/>
    <property type="molecule type" value="Genomic_DNA"/>
</dbReference>
<organism evidence="1 2">
    <name type="scientific">Coprinopsis marcescibilis</name>
    <name type="common">Agaric fungus</name>
    <name type="synonym">Psathyrella marcescibilis</name>
    <dbReference type="NCBI Taxonomy" id="230819"/>
    <lineage>
        <taxon>Eukaryota</taxon>
        <taxon>Fungi</taxon>
        <taxon>Dikarya</taxon>
        <taxon>Basidiomycota</taxon>
        <taxon>Agaricomycotina</taxon>
        <taxon>Agaricomycetes</taxon>
        <taxon>Agaricomycetidae</taxon>
        <taxon>Agaricales</taxon>
        <taxon>Agaricineae</taxon>
        <taxon>Psathyrellaceae</taxon>
        <taxon>Coprinopsis</taxon>
    </lineage>
</organism>
<gene>
    <name evidence="1" type="ORF">FA15DRAFT_754396</name>
</gene>
<dbReference type="AlphaFoldDB" id="A0A5C3LFJ1"/>
<proteinExistence type="predicted"/>
<dbReference type="Proteomes" id="UP000307440">
    <property type="component" value="Unassembled WGS sequence"/>
</dbReference>
<accession>A0A5C3LFJ1</accession>
<evidence type="ECO:0000313" key="2">
    <source>
        <dbReference type="Proteomes" id="UP000307440"/>
    </source>
</evidence>
<protein>
    <submittedName>
        <fullName evidence="1">Uncharacterized protein</fullName>
    </submittedName>
</protein>
<sequence>MTTHLCHIQQDYEILVRFRSLKHLNITSTPLSNHDLKSLLCVRPHLFSGLHHVFHPLFINAHDSIPHPLTFRIGFGRFGAPGAYCGTHTSHWVPFLTADALVGKFTDILMQITVKLFRDSCVQNFLASIRVVLANGMEALRGPEPEEEWDRRRISTFPREGLPETWMTQGYVFIVRQKEIVEGRRTHWQEVGWEYGMFASRELQGASAQDEEQSPDETGPRKRYVQEVLDFSAFFKRLEAEGRPADQGKVQSLVDMVQVLPTVKLITLERCLSSFKDEDRNVRPLWEY</sequence>
<evidence type="ECO:0000313" key="1">
    <source>
        <dbReference type="EMBL" id="TFK27271.1"/>
    </source>
</evidence>
<keyword evidence="2" id="KW-1185">Reference proteome</keyword>
<name>A0A5C3LFJ1_COPMA</name>
<reference evidence="1 2" key="1">
    <citation type="journal article" date="2019" name="Nat. Ecol. Evol.">
        <title>Megaphylogeny resolves global patterns of mushroom evolution.</title>
        <authorList>
            <person name="Varga T."/>
            <person name="Krizsan K."/>
            <person name="Foldi C."/>
            <person name="Dima B."/>
            <person name="Sanchez-Garcia M."/>
            <person name="Sanchez-Ramirez S."/>
            <person name="Szollosi G.J."/>
            <person name="Szarkandi J.G."/>
            <person name="Papp V."/>
            <person name="Albert L."/>
            <person name="Andreopoulos W."/>
            <person name="Angelini C."/>
            <person name="Antonin V."/>
            <person name="Barry K.W."/>
            <person name="Bougher N.L."/>
            <person name="Buchanan P."/>
            <person name="Buyck B."/>
            <person name="Bense V."/>
            <person name="Catcheside P."/>
            <person name="Chovatia M."/>
            <person name="Cooper J."/>
            <person name="Damon W."/>
            <person name="Desjardin D."/>
            <person name="Finy P."/>
            <person name="Geml J."/>
            <person name="Haridas S."/>
            <person name="Hughes K."/>
            <person name="Justo A."/>
            <person name="Karasinski D."/>
            <person name="Kautmanova I."/>
            <person name="Kiss B."/>
            <person name="Kocsube S."/>
            <person name="Kotiranta H."/>
            <person name="LaButti K.M."/>
            <person name="Lechner B.E."/>
            <person name="Liimatainen K."/>
            <person name="Lipzen A."/>
            <person name="Lukacs Z."/>
            <person name="Mihaltcheva S."/>
            <person name="Morgado L.N."/>
            <person name="Niskanen T."/>
            <person name="Noordeloos M.E."/>
            <person name="Ohm R.A."/>
            <person name="Ortiz-Santana B."/>
            <person name="Ovrebo C."/>
            <person name="Racz N."/>
            <person name="Riley R."/>
            <person name="Savchenko A."/>
            <person name="Shiryaev A."/>
            <person name="Soop K."/>
            <person name="Spirin V."/>
            <person name="Szebenyi C."/>
            <person name="Tomsovsky M."/>
            <person name="Tulloss R.E."/>
            <person name="Uehling J."/>
            <person name="Grigoriev I.V."/>
            <person name="Vagvolgyi C."/>
            <person name="Papp T."/>
            <person name="Martin F.M."/>
            <person name="Miettinen O."/>
            <person name="Hibbett D.S."/>
            <person name="Nagy L.G."/>
        </authorList>
    </citation>
    <scope>NUCLEOTIDE SEQUENCE [LARGE SCALE GENOMIC DNA]</scope>
    <source>
        <strain evidence="1 2">CBS 121175</strain>
    </source>
</reference>